<reference evidence="2" key="1">
    <citation type="submission" date="2020-06" db="EMBL/GenBank/DDBJ databases">
        <authorList>
            <person name="Li T."/>
            <person name="Hu X."/>
            <person name="Zhang T."/>
            <person name="Song X."/>
            <person name="Zhang H."/>
            <person name="Dai N."/>
            <person name="Sheng W."/>
            <person name="Hou X."/>
            <person name="Wei L."/>
        </authorList>
    </citation>
    <scope>NUCLEOTIDE SEQUENCE</scope>
    <source>
        <strain evidence="2">3651</strain>
        <tissue evidence="2">Leaf</tissue>
    </source>
</reference>
<sequence length="174" mass="20014">MHNAVVRIKSRRVPGAMTNDEFFNSCNGNETKSELDDILTEEERKQLEIALKMDSENENSDGIITHRHNCCELRDIPVGDAKSCRNRKVRWKIKDGLVAGGERKINKVRKRMLHQKVLCVEEKSCNLLEESPSRSKNRLGRHSTQLDVKRDEHKGGRDAKLLQQMPPQGWKSVE</sequence>
<protein>
    <submittedName>
        <fullName evidence="2">Uncharacterized protein</fullName>
    </submittedName>
</protein>
<accession>A0AAE2CB52</accession>
<evidence type="ECO:0000313" key="2">
    <source>
        <dbReference type="EMBL" id="KAK4415475.1"/>
    </source>
</evidence>
<dbReference type="EMBL" id="JACGWO010000011">
    <property type="protein sequence ID" value="KAK4415475.1"/>
    <property type="molecule type" value="Genomic_DNA"/>
</dbReference>
<name>A0AAE2CB52_9LAMI</name>
<reference evidence="2" key="2">
    <citation type="journal article" date="2024" name="Plant">
        <title>Genomic evolution and insights into agronomic trait innovations of Sesamum species.</title>
        <authorList>
            <person name="Miao H."/>
            <person name="Wang L."/>
            <person name="Qu L."/>
            <person name="Liu H."/>
            <person name="Sun Y."/>
            <person name="Le M."/>
            <person name="Wang Q."/>
            <person name="Wei S."/>
            <person name="Zheng Y."/>
            <person name="Lin W."/>
            <person name="Duan Y."/>
            <person name="Cao H."/>
            <person name="Xiong S."/>
            <person name="Wang X."/>
            <person name="Wei L."/>
            <person name="Li C."/>
            <person name="Ma Q."/>
            <person name="Ju M."/>
            <person name="Zhao R."/>
            <person name="Li G."/>
            <person name="Mu C."/>
            <person name="Tian Q."/>
            <person name="Mei H."/>
            <person name="Zhang T."/>
            <person name="Gao T."/>
            <person name="Zhang H."/>
        </authorList>
    </citation>
    <scope>NUCLEOTIDE SEQUENCE</scope>
    <source>
        <strain evidence="2">3651</strain>
    </source>
</reference>
<evidence type="ECO:0000313" key="3">
    <source>
        <dbReference type="Proteomes" id="UP001293254"/>
    </source>
</evidence>
<proteinExistence type="predicted"/>
<comment type="caution">
    <text evidence="2">The sequence shown here is derived from an EMBL/GenBank/DDBJ whole genome shotgun (WGS) entry which is preliminary data.</text>
</comment>
<evidence type="ECO:0000256" key="1">
    <source>
        <dbReference type="SAM" id="MobiDB-lite"/>
    </source>
</evidence>
<dbReference type="AlphaFoldDB" id="A0AAE2CB52"/>
<organism evidence="2 3">
    <name type="scientific">Sesamum alatum</name>
    <dbReference type="NCBI Taxonomy" id="300844"/>
    <lineage>
        <taxon>Eukaryota</taxon>
        <taxon>Viridiplantae</taxon>
        <taxon>Streptophyta</taxon>
        <taxon>Embryophyta</taxon>
        <taxon>Tracheophyta</taxon>
        <taxon>Spermatophyta</taxon>
        <taxon>Magnoliopsida</taxon>
        <taxon>eudicotyledons</taxon>
        <taxon>Gunneridae</taxon>
        <taxon>Pentapetalae</taxon>
        <taxon>asterids</taxon>
        <taxon>lamiids</taxon>
        <taxon>Lamiales</taxon>
        <taxon>Pedaliaceae</taxon>
        <taxon>Sesamum</taxon>
    </lineage>
</organism>
<gene>
    <name evidence="2" type="ORF">Salat_2654900</name>
</gene>
<feature type="compositionally biased region" description="Basic and acidic residues" evidence="1">
    <location>
        <begin position="147"/>
        <end position="160"/>
    </location>
</feature>
<dbReference type="Proteomes" id="UP001293254">
    <property type="component" value="Unassembled WGS sequence"/>
</dbReference>
<feature type="region of interest" description="Disordered" evidence="1">
    <location>
        <begin position="130"/>
        <end position="174"/>
    </location>
</feature>
<keyword evidence="3" id="KW-1185">Reference proteome</keyword>